<feature type="domain" description="DUF11" evidence="2">
    <location>
        <begin position="353"/>
        <end position="452"/>
    </location>
</feature>
<sequence>MSYRFRLTKKGKIVFAVVGVIVIAAIVGVTIWLVNRPQQQVAPDDSGATTCPLDDRFNTVEECVSSCESGCPGSDNPEQCVGGCPAACENLCNGDQGGGTGGGGAATGCEDNEGNYGAGCCENPSSGELFCNNGLLCCMGSCRNDTDWQCGTPGVSCDSCEATCGTLDCKVTCSDTNVSPNECGAITKTFVCDGQQLSCGDLNGSFNSGLSNNSGGVDPSNESYWCTTVQLDSAYRDGSNARIVWIGDNGEYCSQGSGCSPDDLDWDCVNAQPIPEPVPEPIPEPAPTPKVQCNESCTADSDCVGAYTCVSGACRNPICTEETDCTCPGGVPAWKVVKVGAPECVSGGDSSALVKYTITVSNEGTASGSLSQVLDTLDNKIQESWIVEGSLTEGAVVEGNTILWPLLSNGTLAVGESRTFNYTINVPKTSFGDYRNVVEAFALDAGVDNATAEANVTVACAVPKTGLFDDTKSKIIVAAILVVGSAVYMKSEWFDDKVSFVTSGIVDKYSYTERVSRKRKKFEDKIK</sequence>
<dbReference type="InterPro" id="IPR001434">
    <property type="entry name" value="OmcB-like_DUF11"/>
</dbReference>
<protein>
    <submittedName>
        <fullName evidence="3">DUF11 domain-containing protein</fullName>
    </submittedName>
</protein>
<feature type="transmembrane region" description="Helical" evidence="1">
    <location>
        <begin position="12"/>
        <end position="34"/>
    </location>
</feature>
<dbReference type="Proteomes" id="UP000748332">
    <property type="component" value="Unassembled WGS sequence"/>
</dbReference>
<evidence type="ECO:0000256" key="1">
    <source>
        <dbReference type="SAM" id="Phobius"/>
    </source>
</evidence>
<reference evidence="3" key="2">
    <citation type="journal article" date="2021" name="Microbiome">
        <title>Successional dynamics and alternative stable states in a saline activated sludge microbial community over 9 years.</title>
        <authorList>
            <person name="Wang Y."/>
            <person name="Ye J."/>
            <person name="Ju F."/>
            <person name="Liu L."/>
            <person name="Boyd J.A."/>
            <person name="Deng Y."/>
            <person name="Parks D.H."/>
            <person name="Jiang X."/>
            <person name="Yin X."/>
            <person name="Woodcroft B.J."/>
            <person name="Tyson G.W."/>
            <person name="Hugenholtz P."/>
            <person name="Polz M.F."/>
            <person name="Zhang T."/>
        </authorList>
    </citation>
    <scope>NUCLEOTIDE SEQUENCE</scope>
    <source>
        <strain evidence="3">HKST-UBA16</strain>
    </source>
</reference>
<dbReference type="Pfam" id="PF01345">
    <property type="entry name" value="DUF11"/>
    <property type="match status" value="1"/>
</dbReference>
<keyword evidence="1" id="KW-1133">Transmembrane helix</keyword>
<dbReference type="EMBL" id="JAGQLM010000100">
    <property type="protein sequence ID" value="MCA9375160.1"/>
    <property type="molecule type" value="Genomic_DNA"/>
</dbReference>
<dbReference type="AlphaFoldDB" id="A0A955HXE9"/>
<organism evidence="3 4">
    <name type="scientific">Candidatus Dojkabacteria bacterium</name>
    <dbReference type="NCBI Taxonomy" id="2099670"/>
    <lineage>
        <taxon>Bacteria</taxon>
        <taxon>Candidatus Dojkabacteria</taxon>
    </lineage>
</organism>
<evidence type="ECO:0000313" key="3">
    <source>
        <dbReference type="EMBL" id="MCA9375160.1"/>
    </source>
</evidence>
<accession>A0A955HXE9</accession>
<keyword evidence="1" id="KW-0472">Membrane</keyword>
<keyword evidence="1" id="KW-0812">Transmembrane</keyword>
<reference evidence="3" key="1">
    <citation type="submission" date="2020-04" db="EMBL/GenBank/DDBJ databases">
        <authorList>
            <person name="Zhang T."/>
        </authorList>
    </citation>
    <scope>NUCLEOTIDE SEQUENCE</scope>
    <source>
        <strain evidence="3">HKST-UBA16</strain>
    </source>
</reference>
<gene>
    <name evidence="3" type="ORF">KC622_02410</name>
</gene>
<evidence type="ECO:0000259" key="2">
    <source>
        <dbReference type="Pfam" id="PF01345"/>
    </source>
</evidence>
<comment type="caution">
    <text evidence="3">The sequence shown here is derived from an EMBL/GenBank/DDBJ whole genome shotgun (WGS) entry which is preliminary data.</text>
</comment>
<name>A0A955HXE9_9BACT</name>
<proteinExistence type="predicted"/>
<evidence type="ECO:0000313" key="4">
    <source>
        <dbReference type="Proteomes" id="UP000748332"/>
    </source>
</evidence>